<dbReference type="PROSITE" id="PS51194">
    <property type="entry name" value="HELICASE_CTER"/>
    <property type="match status" value="1"/>
</dbReference>
<dbReference type="InterPro" id="IPR049730">
    <property type="entry name" value="SNF2/RAD54-like_C"/>
</dbReference>
<keyword evidence="2 7" id="KW-0347">Helicase</keyword>
<keyword evidence="3" id="KW-0862">Zinc</keyword>
<dbReference type="Pfam" id="PF00176">
    <property type="entry name" value="SNF2-rel_dom"/>
    <property type="match status" value="1"/>
</dbReference>
<name>A0A378JIQ4_9GAMM</name>
<sequence length="1075" mass="124713">MLKEALSRMADIFSSSVLMQGLEYEKKGFVLNIRLSEGLLKARVKDTSSHIYNVYIDLRAWPKQPACCNCPAKKNCQHAAASLFALKVKENIDIQNNNFPAGTGSLERKLTPTLQKDNTYEIVYLFDLTSNDKIRVNLALSQWLKRPNLNKKTIFHSLAPARKQYFTLIDDEIITTLALRNNIQGWFDRLIVHTSFLLEKILLTQRAYLLEQTNSLLIFNKDSVQMHWHLNVDGTQQLIMGKKEDALKPLFLDKLWYYDKSDQTFGIVEQDNQIEHLKWLFNLPLIKLSEAPSFATKIAEMNEKLPRPTIYENRIVKNLKPKPIIILDAQEVISNTLSVLNEYELKDYRVTCQLVYDYAGIQITGQEDFLSLFYETDSLLMEVKRDLNLEQQTLADFQIILDRYLSFKTLTISEEFKNLRLFKNNIYASDLPKLYNEMVSLFKSKGWLVHYNQIIFAEAMNIDSLEWFSKVDEQQHHFFSYNLGILIEGKPVSIIPLVAKLLPKLKNIDLDELEDDKKIFLSLSNKNYLQVPLGRLKPLLRFLLQYHSAITTDKDELKITRYQLMLMYEAEQAMSAVSLRWQNDNEVYQQLKKLIQNDFLETMTVPSNLKATLRDYQFHGLSWLQSLRRGKFGGILADDMGLGKTIQTLAHLQLEKEQGRMTQPSLIIAPTSVITNWSEEAKRFTPGLKVLIFHGSNRQQNFADYDLIISTYSLIQRDKDKFVKENFYYFILDEAQFIKNNRAKVTQIILQIQASYRLCLSGTPLENHLGELWSLFHFLMPGLLGDIKQFRKFFKWPIEKQSDQQRAELLMKRIRPFMLRRTKNQVAQELPEKIETTHKVELFGEQRDLYEAIRISMQQRVRSAIAQLGLKRSHIVVLDALLKLRQVCCDPRLLSVPGAEIAYHSSAKLEALMTLVDNLVAENRRILIFSQFTSMLKLIEEKLINCSYDYLKLTGQTKNRLHLVNKFQEGNTPIFLISLKAGGTGLNLTQADTVIHYDPWWNPSVENQATDRSHRIGQRNTVFVYKLITLGTVEEVIVTIQNKKKQLFEGILTENLNGLSALTEEDIDQFFAPFD</sequence>
<dbReference type="GO" id="GO:0016787">
    <property type="term" value="F:hydrolase activity"/>
    <property type="evidence" value="ECO:0007669"/>
    <property type="project" value="UniProtKB-KW"/>
</dbReference>
<dbReference type="SUPFAM" id="SSF52540">
    <property type="entry name" value="P-loop containing nucleoside triphosphate hydrolases"/>
    <property type="match status" value="2"/>
</dbReference>
<dbReference type="CDD" id="cd18793">
    <property type="entry name" value="SF2_C_SNF"/>
    <property type="match status" value="1"/>
</dbReference>
<feature type="domain" description="Helicase C-terminal" evidence="6">
    <location>
        <begin position="908"/>
        <end position="1067"/>
    </location>
</feature>
<evidence type="ECO:0000256" key="1">
    <source>
        <dbReference type="ARBA" id="ARBA00022801"/>
    </source>
</evidence>
<reference evidence="7 8" key="1">
    <citation type="submission" date="2018-06" db="EMBL/GenBank/DDBJ databases">
        <authorList>
            <consortium name="Pathogen Informatics"/>
            <person name="Doyle S."/>
        </authorList>
    </citation>
    <scope>NUCLEOTIDE SEQUENCE [LARGE SCALE GENOMIC DNA]</scope>
    <source>
        <strain evidence="7 8">NCTC13316</strain>
    </source>
</reference>
<feature type="domain" description="Helicase ATP-binding" evidence="5">
    <location>
        <begin position="625"/>
        <end position="782"/>
    </location>
</feature>
<accession>A0A378JIQ4</accession>
<dbReference type="InterPro" id="IPR038718">
    <property type="entry name" value="SNF2-like_sf"/>
</dbReference>
<keyword evidence="3" id="KW-0479">Metal-binding</keyword>
<dbReference type="PROSITE" id="PS51192">
    <property type="entry name" value="HELICASE_ATP_BIND_1"/>
    <property type="match status" value="1"/>
</dbReference>
<evidence type="ECO:0000259" key="4">
    <source>
        <dbReference type="PROSITE" id="PS50966"/>
    </source>
</evidence>
<dbReference type="InterPro" id="IPR001650">
    <property type="entry name" value="Helicase_C-like"/>
</dbReference>
<dbReference type="InterPro" id="IPR014001">
    <property type="entry name" value="Helicase_ATP-bd"/>
</dbReference>
<keyword evidence="8" id="KW-1185">Reference proteome</keyword>
<dbReference type="GO" id="GO:0008270">
    <property type="term" value="F:zinc ion binding"/>
    <property type="evidence" value="ECO:0007669"/>
    <property type="project" value="UniProtKB-KW"/>
</dbReference>
<protein>
    <submittedName>
        <fullName evidence="7">DNA helicase, SNF2/RAD54 family domain protein</fullName>
    </submittedName>
</protein>
<organism evidence="7 8">
    <name type="scientific">Legionella busanensis</name>
    <dbReference type="NCBI Taxonomy" id="190655"/>
    <lineage>
        <taxon>Bacteria</taxon>
        <taxon>Pseudomonadati</taxon>
        <taxon>Pseudomonadota</taxon>
        <taxon>Gammaproteobacteria</taxon>
        <taxon>Legionellales</taxon>
        <taxon>Legionellaceae</taxon>
        <taxon>Legionella</taxon>
    </lineage>
</organism>
<dbReference type="OrthoDB" id="9760715at2"/>
<dbReference type="AlphaFoldDB" id="A0A378JIQ4"/>
<feature type="domain" description="SWIM-type" evidence="4">
    <location>
        <begin position="52"/>
        <end position="87"/>
    </location>
</feature>
<dbReference type="Gene3D" id="3.40.50.10810">
    <property type="entry name" value="Tandem AAA-ATPase domain"/>
    <property type="match status" value="1"/>
</dbReference>
<dbReference type="PROSITE" id="PS50966">
    <property type="entry name" value="ZF_SWIM"/>
    <property type="match status" value="1"/>
</dbReference>
<evidence type="ECO:0000259" key="6">
    <source>
        <dbReference type="PROSITE" id="PS51194"/>
    </source>
</evidence>
<dbReference type="InterPro" id="IPR007527">
    <property type="entry name" value="Znf_SWIM"/>
</dbReference>
<evidence type="ECO:0000313" key="8">
    <source>
        <dbReference type="Proteomes" id="UP000254794"/>
    </source>
</evidence>
<dbReference type="Pfam" id="PF00271">
    <property type="entry name" value="Helicase_C"/>
    <property type="match status" value="1"/>
</dbReference>
<dbReference type="SMART" id="SM00487">
    <property type="entry name" value="DEXDc"/>
    <property type="match status" value="1"/>
</dbReference>
<dbReference type="PANTHER" id="PTHR10799">
    <property type="entry name" value="SNF2/RAD54 HELICASE FAMILY"/>
    <property type="match status" value="1"/>
</dbReference>
<dbReference type="GO" id="GO:0004386">
    <property type="term" value="F:helicase activity"/>
    <property type="evidence" value="ECO:0007669"/>
    <property type="project" value="UniProtKB-KW"/>
</dbReference>
<proteinExistence type="predicted"/>
<gene>
    <name evidence="7" type="ORF">NCTC13316_01279</name>
</gene>
<dbReference type="SMART" id="SM00490">
    <property type="entry name" value="HELICc"/>
    <property type="match status" value="1"/>
</dbReference>
<evidence type="ECO:0000259" key="5">
    <source>
        <dbReference type="PROSITE" id="PS51192"/>
    </source>
</evidence>
<dbReference type="Gene3D" id="3.40.50.300">
    <property type="entry name" value="P-loop containing nucleotide triphosphate hydrolases"/>
    <property type="match status" value="1"/>
</dbReference>
<dbReference type="InterPro" id="IPR027417">
    <property type="entry name" value="P-loop_NTPase"/>
</dbReference>
<dbReference type="Proteomes" id="UP000254794">
    <property type="component" value="Unassembled WGS sequence"/>
</dbReference>
<keyword evidence="2 7" id="KW-0547">Nucleotide-binding</keyword>
<keyword evidence="1" id="KW-0378">Hydrolase</keyword>
<keyword evidence="3" id="KW-0863">Zinc-finger</keyword>
<dbReference type="GO" id="GO:0005524">
    <property type="term" value="F:ATP binding"/>
    <property type="evidence" value="ECO:0007669"/>
    <property type="project" value="InterPro"/>
</dbReference>
<evidence type="ECO:0000256" key="2">
    <source>
        <dbReference type="ARBA" id="ARBA00022806"/>
    </source>
</evidence>
<dbReference type="InterPro" id="IPR000330">
    <property type="entry name" value="SNF2_N"/>
</dbReference>
<evidence type="ECO:0000256" key="3">
    <source>
        <dbReference type="PROSITE-ProRule" id="PRU00325"/>
    </source>
</evidence>
<evidence type="ECO:0000313" key="7">
    <source>
        <dbReference type="EMBL" id="STX51186.1"/>
    </source>
</evidence>
<dbReference type="CDD" id="cd18012">
    <property type="entry name" value="DEXQc_arch_SWI2_SNF2"/>
    <property type="match status" value="1"/>
</dbReference>
<dbReference type="RefSeq" id="WP_115330837.1">
    <property type="nucleotide sequence ID" value="NZ_CAAAHP010000001.1"/>
</dbReference>
<dbReference type="EMBL" id="UGOD01000001">
    <property type="protein sequence ID" value="STX51186.1"/>
    <property type="molecule type" value="Genomic_DNA"/>
</dbReference>
<keyword evidence="2 7" id="KW-0067">ATP-binding</keyword>